<comment type="similarity">
    <text evidence="1 8">Belongs to the SOS response-associated peptidase family.</text>
</comment>
<keyword evidence="6" id="KW-0238">DNA-binding</keyword>
<keyword evidence="7" id="KW-0456">Lyase</keyword>
<sequence length="192" mass="21872">MCGRYTLFTDTDSREIMRIIQEVGRRHPEREVKTGEIFPTNAAPVLLRQGAHIQADVFGWGFPKFGGSAGVIINARSETAQDKPMFRNSLLFRRCVVPSTGFYEWSQDRDHQKYLFTRPGDSALYMAGLYNVFDGQPRYVILTRAANSWMRDIHHRMPVILPPDQLESWCSAPVEQAAKLLQCAPELARQAV</sequence>
<dbReference type="GO" id="GO:0008233">
    <property type="term" value="F:peptidase activity"/>
    <property type="evidence" value="ECO:0007669"/>
    <property type="project" value="UniProtKB-KW"/>
</dbReference>
<keyword evidence="5" id="KW-0190">Covalent protein-DNA linkage</keyword>
<organism evidence="9">
    <name type="scientific">uncultured Anaerotruncus sp</name>
    <dbReference type="NCBI Taxonomy" id="905011"/>
    <lineage>
        <taxon>Bacteria</taxon>
        <taxon>Bacillati</taxon>
        <taxon>Bacillota</taxon>
        <taxon>Clostridia</taxon>
        <taxon>Eubacteriales</taxon>
        <taxon>Oscillospiraceae</taxon>
        <taxon>Anaerotruncus</taxon>
        <taxon>environmental samples</taxon>
    </lineage>
</organism>
<dbReference type="InterPro" id="IPR036590">
    <property type="entry name" value="SRAP-like"/>
</dbReference>
<dbReference type="Gene3D" id="3.90.1680.10">
    <property type="entry name" value="SOS response associated peptidase-like"/>
    <property type="match status" value="1"/>
</dbReference>
<evidence type="ECO:0000256" key="8">
    <source>
        <dbReference type="RuleBase" id="RU364100"/>
    </source>
</evidence>
<evidence type="ECO:0000256" key="2">
    <source>
        <dbReference type="ARBA" id="ARBA00022670"/>
    </source>
</evidence>
<evidence type="ECO:0000256" key="1">
    <source>
        <dbReference type="ARBA" id="ARBA00008136"/>
    </source>
</evidence>
<gene>
    <name evidence="9" type="primary">yedK</name>
    <name evidence="9" type="ORF">SAMEA3545359_00165</name>
</gene>
<keyword evidence="4 8" id="KW-0378">Hydrolase</keyword>
<dbReference type="EMBL" id="FMHG01000001">
    <property type="protein sequence ID" value="SCJ38389.1"/>
    <property type="molecule type" value="Genomic_DNA"/>
</dbReference>
<dbReference type="PANTHER" id="PTHR13604">
    <property type="entry name" value="DC12-RELATED"/>
    <property type="match status" value="1"/>
</dbReference>
<dbReference type="PANTHER" id="PTHR13604:SF0">
    <property type="entry name" value="ABASIC SITE PROCESSING PROTEIN HMCES"/>
    <property type="match status" value="1"/>
</dbReference>
<protein>
    <recommendedName>
        <fullName evidence="8">Abasic site processing protein</fullName>
        <ecNumber evidence="8">3.4.-.-</ecNumber>
    </recommendedName>
</protein>
<dbReference type="EC" id="3.4.-.-" evidence="8"/>
<dbReference type="GO" id="GO:0006508">
    <property type="term" value="P:proteolysis"/>
    <property type="evidence" value="ECO:0007669"/>
    <property type="project" value="UniProtKB-KW"/>
</dbReference>
<accession>A0A1C6FZ78</accession>
<evidence type="ECO:0000256" key="5">
    <source>
        <dbReference type="ARBA" id="ARBA00023124"/>
    </source>
</evidence>
<dbReference type="GO" id="GO:0003697">
    <property type="term" value="F:single-stranded DNA binding"/>
    <property type="evidence" value="ECO:0007669"/>
    <property type="project" value="InterPro"/>
</dbReference>
<dbReference type="Pfam" id="PF02586">
    <property type="entry name" value="SRAP"/>
    <property type="match status" value="1"/>
</dbReference>
<dbReference type="AlphaFoldDB" id="A0A1C6FZ78"/>
<dbReference type="InterPro" id="IPR003738">
    <property type="entry name" value="SRAP"/>
</dbReference>
<evidence type="ECO:0000256" key="4">
    <source>
        <dbReference type="ARBA" id="ARBA00022801"/>
    </source>
</evidence>
<name>A0A1C6FZ78_9FIRM</name>
<proteinExistence type="inferred from homology"/>
<evidence type="ECO:0000313" key="9">
    <source>
        <dbReference type="EMBL" id="SCJ38389.1"/>
    </source>
</evidence>
<evidence type="ECO:0000256" key="6">
    <source>
        <dbReference type="ARBA" id="ARBA00023125"/>
    </source>
</evidence>
<dbReference type="GO" id="GO:0106300">
    <property type="term" value="P:protein-DNA covalent cross-linking repair"/>
    <property type="evidence" value="ECO:0007669"/>
    <property type="project" value="InterPro"/>
</dbReference>
<keyword evidence="2 8" id="KW-0645">Protease</keyword>
<keyword evidence="3" id="KW-0227">DNA damage</keyword>
<dbReference type="GO" id="GO:0016829">
    <property type="term" value="F:lyase activity"/>
    <property type="evidence" value="ECO:0007669"/>
    <property type="project" value="UniProtKB-KW"/>
</dbReference>
<dbReference type="SUPFAM" id="SSF143081">
    <property type="entry name" value="BB1717-like"/>
    <property type="match status" value="1"/>
</dbReference>
<evidence type="ECO:0000256" key="7">
    <source>
        <dbReference type="ARBA" id="ARBA00023239"/>
    </source>
</evidence>
<evidence type="ECO:0000256" key="3">
    <source>
        <dbReference type="ARBA" id="ARBA00022763"/>
    </source>
</evidence>
<reference evidence="9" key="1">
    <citation type="submission" date="2015-09" db="EMBL/GenBank/DDBJ databases">
        <authorList>
            <consortium name="Pathogen Informatics"/>
        </authorList>
    </citation>
    <scope>NUCLEOTIDE SEQUENCE</scope>
    <source>
        <strain evidence="9">2789STDY5834896</strain>
    </source>
</reference>